<organism evidence="4 5">
    <name type="scientific">Caulobacter flavus</name>
    <dbReference type="NCBI Taxonomy" id="1679497"/>
    <lineage>
        <taxon>Bacteria</taxon>
        <taxon>Pseudomonadati</taxon>
        <taxon>Pseudomonadota</taxon>
        <taxon>Alphaproteobacteria</taxon>
        <taxon>Caulobacterales</taxon>
        <taxon>Caulobacteraceae</taxon>
        <taxon>Caulobacter</taxon>
    </lineage>
</organism>
<keyword evidence="1" id="KW-0812">Transmembrane</keyword>
<dbReference type="EMBL" id="PJRQ01000041">
    <property type="protein sequence ID" value="PLR08598.1"/>
    <property type="molecule type" value="Genomic_DNA"/>
</dbReference>
<protein>
    <recommendedName>
        <fullName evidence="2">Protein-glutamine gamma-glutamyltransferase-like C-terminal domain-containing protein</fullName>
    </recommendedName>
</protein>
<evidence type="ECO:0000313" key="5">
    <source>
        <dbReference type="Proteomes" id="UP000234483"/>
    </source>
</evidence>
<keyword evidence="1" id="KW-0472">Membrane</keyword>
<dbReference type="OrthoDB" id="8478645at2"/>
<dbReference type="RefSeq" id="WP_101714555.1">
    <property type="nucleotide sequence ID" value="NZ_CP026100.1"/>
</dbReference>
<reference evidence="3 6" key="2">
    <citation type="submission" date="2018-01" db="EMBL/GenBank/DDBJ databases">
        <title>Complete genome sequence of Caulobacter flavus RHGG3.</title>
        <authorList>
            <person name="Yang E."/>
        </authorList>
    </citation>
    <scope>NUCLEOTIDE SEQUENCE [LARGE SCALE GENOMIC DNA]</scope>
    <source>
        <strain evidence="3 6">RHGG3</strain>
    </source>
</reference>
<dbReference type="KEGG" id="cfh:C1707_21830"/>
<feature type="domain" description="Protein-glutamine gamma-glutamyltransferase-like C-terminal" evidence="2">
    <location>
        <begin position="134"/>
        <end position="198"/>
    </location>
</feature>
<dbReference type="Proteomes" id="UP000234483">
    <property type="component" value="Unassembled WGS sequence"/>
</dbReference>
<gene>
    <name evidence="3" type="ORF">C1707_21830</name>
    <name evidence="4" type="ORF">CFHF_19235</name>
</gene>
<dbReference type="AlphaFoldDB" id="A0A2N5CNU4"/>
<evidence type="ECO:0000313" key="3">
    <source>
        <dbReference type="EMBL" id="AYV48687.1"/>
    </source>
</evidence>
<sequence>MTVSRGASDDAVVAAHARLAKDAGFQFDQAAFVPPKIPEWLRYVGKFLEFLLPYLKWVFWGALAVLAALIIYAIVRELLRIWAPPPRAVKPLVVEDAGWRPDAADARDLLAAADELAARGLFVEAAHLILLRSVQDIEKRRPRSVKISLTAREIAALPAIPDAARSAFVGIARLVERGLFGGRPVGADDFAQCRAAYEAFALPDGWRG</sequence>
<reference evidence="4 5" key="1">
    <citation type="submission" date="2017-12" db="EMBL/GenBank/DDBJ databases">
        <title>The genome sequence of Caulobacter flavus CGMCC1 15093.</title>
        <authorList>
            <person name="Gao J."/>
            <person name="Mao X."/>
            <person name="Sun J."/>
        </authorList>
    </citation>
    <scope>NUCLEOTIDE SEQUENCE [LARGE SCALE GENOMIC DNA]</scope>
    <source>
        <strain evidence="4 5">CGMCC1 15093</strain>
    </source>
</reference>
<evidence type="ECO:0000259" key="2">
    <source>
        <dbReference type="Pfam" id="PF13559"/>
    </source>
</evidence>
<dbReference type="EMBL" id="CP026100">
    <property type="protein sequence ID" value="AYV48687.1"/>
    <property type="molecule type" value="Genomic_DNA"/>
</dbReference>
<name>A0A2N5CNU4_9CAUL</name>
<evidence type="ECO:0000313" key="6">
    <source>
        <dbReference type="Proteomes" id="UP000281192"/>
    </source>
</evidence>
<keyword evidence="6" id="KW-1185">Reference proteome</keyword>
<dbReference type="Pfam" id="PF13559">
    <property type="entry name" value="DUF4129"/>
    <property type="match status" value="1"/>
</dbReference>
<feature type="transmembrane region" description="Helical" evidence="1">
    <location>
        <begin position="57"/>
        <end position="75"/>
    </location>
</feature>
<dbReference type="InterPro" id="IPR025403">
    <property type="entry name" value="TgpA-like_C"/>
</dbReference>
<evidence type="ECO:0000256" key="1">
    <source>
        <dbReference type="SAM" id="Phobius"/>
    </source>
</evidence>
<accession>A0A2N5CNU4</accession>
<evidence type="ECO:0000313" key="4">
    <source>
        <dbReference type="EMBL" id="PLR08598.1"/>
    </source>
</evidence>
<proteinExistence type="predicted"/>
<keyword evidence="1" id="KW-1133">Transmembrane helix</keyword>
<dbReference type="Proteomes" id="UP000281192">
    <property type="component" value="Chromosome"/>
</dbReference>